<evidence type="ECO:0000313" key="2">
    <source>
        <dbReference type="Proteomes" id="UP000537775"/>
    </source>
</evidence>
<dbReference type="Gene3D" id="3.40.50.1820">
    <property type="entry name" value="alpha/beta hydrolase"/>
    <property type="match status" value="1"/>
</dbReference>
<reference evidence="1 2" key="1">
    <citation type="submission" date="2020-08" db="EMBL/GenBank/DDBJ databases">
        <title>Sequencing the genomes of 1000 actinobacteria strains.</title>
        <authorList>
            <person name="Klenk H.-P."/>
        </authorList>
    </citation>
    <scope>NUCLEOTIDE SEQUENCE [LARGE SCALE GENOMIC DNA]</scope>
    <source>
        <strain evidence="1 2">DSM 12511</strain>
    </source>
</reference>
<name>A0A7X0FMT8_9MICO</name>
<proteinExistence type="predicted"/>
<dbReference type="Proteomes" id="UP000537775">
    <property type="component" value="Unassembled WGS sequence"/>
</dbReference>
<dbReference type="SUPFAM" id="SSF53474">
    <property type="entry name" value="alpha/beta-Hydrolases"/>
    <property type="match status" value="2"/>
</dbReference>
<evidence type="ECO:0008006" key="3">
    <source>
        <dbReference type="Google" id="ProtNLM"/>
    </source>
</evidence>
<dbReference type="AlphaFoldDB" id="A0A7X0FMT8"/>
<comment type="caution">
    <text evidence="1">The sequence shown here is derived from an EMBL/GenBank/DDBJ whole genome shotgun (WGS) entry which is preliminary data.</text>
</comment>
<gene>
    <name evidence="1" type="ORF">HD594_000700</name>
</gene>
<evidence type="ECO:0000313" key="1">
    <source>
        <dbReference type="EMBL" id="MBB6390387.1"/>
    </source>
</evidence>
<dbReference type="EMBL" id="JACHML010000001">
    <property type="protein sequence ID" value="MBB6390387.1"/>
    <property type="molecule type" value="Genomic_DNA"/>
</dbReference>
<keyword evidence="2" id="KW-1185">Reference proteome</keyword>
<dbReference type="RefSeq" id="WP_184749643.1">
    <property type="nucleotide sequence ID" value="NZ_BAAAJR010000003.1"/>
</dbReference>
<accession>A0A7X0FMT8</accession>
<organism evidence="1 2">
    <name type="scientific">Microbacterium thalassium</name>
    <dbReference type="NCBI Taxonomy" id="362649"/>
    <lineage>
        <taxon>Bacteria</taxon>
        <taxon>Bacillati</taxon>
        <taxon>Actinomycetota</taxon>
        <taxon>Actinomycetes</taxon>
        <taxon>Micrococcales</taxon>
        <taxon>Microbacteriaceae</taxon>
        <taxon>Microbacterium</taxon>
    </lineage>
</organism>
<dbReference type="InterPro" id="IPR029058">
    <property type="entry name" value="AB_hydrolase_fold"/>
</dbReference>
<protein>
    <recommendedName>
        <fullName evidence="3">Alpha/beta hydrolase</fullName>
    </recommendedName>
</protein>
<sequence length="457" mass="46482">MSDDEPLQITGGGAIAVDTDTLRHTAARFALAGTDLEDVCAGLGPLANMLAEQHAVAWDAACAASALAARIRGAIDGAAVIAGRLRETAAVYELVELNVEHRAAFFAGDHAAMARIDARRADIVADHPGAGWAAFEAESGRAIMWPGDLVRQATEAGVDIGGLLGPEGGIVGGVALGGGAILATAVTGIGGFGIVPRDARLTGPAQAVTLVPVAPAPTTPGAPQGLSSAAERIPRDGDARVRVEKYTMADGTNQFAVYVAGMRSAGIGGEEPWDGQSNLELYSGQRSASYQATVDALAAAGAEPGDVVHAFGHSQGAMVASRLALEEEYDTRTLVTFGSPIDADVGTSTLSVSVRHTDDPVVALAGGGHMGAVGAEGSMVIEREAHPVVGPEDMLAPGHDLVGYTSTAALVDASSDPRVDAVRDVFADLRHATEMDVFEFAATRDDSGPSAVPPVMG</sequence>